<dbReference type="EMBL" id="HBIU01002812">
    <property type="protein sequence ID" value="CAE0621904.1"/>
    <property type="molecule type" value="Transcribed_RNA"/>
</dbReference>
<reference evidence="11" key="1">
    <citation type="submission" date="2021-01" db="EMBL/GenBank/DDBJ databases">
        <authorList>
            <person name="Corre E."/>
            <person name="Pelletier E."/>
            <person name="Niang G."/>
            <person name="Scheremetjew M."/>
            <person name="Finn R."/>
            <person name="Kale V."/>
            <person name="Holt S."/>
            <person name="Cochrane G."/>
            <person name="Meng A."/>
            <person name="Brown T."/>
            <person name="Cohen L."/>
        </authorList>
    </citation>
    <scope>NUCLEOTIDE SEQUENCE</scope>
    <source>
        <strain evidence="11">CCMP3107</strain>
    </source>
</reference>
<proteinExistence type="inferred from homology"/>
<dbReference type="GO" id="GO:0003677">
    <property type="term" value="F:DNA binding"/>
    <property type="evidence" value="ECO:0007669"/>
    <property type="project" value="UniProtKB-KW"/>
</dbReference>
<dbReference type="InterPro" id="IPR050239">
    <property type="entry name" value="Sigma-70_RNA_pol_init_factors"/>
</dbReference>
<keyword evidence="4" id="KW-0238">DNA-binding</keyword>
<dbReference type="InterPro" id="IPR007630">
    <property type="entry name" value="RNA_pol_sigma70_r4"/>
</dbReference>
<feature type="domain" description="RNA polymerase sigma-70 region 1.2" evidence="7">
    <location>
        <begin position="65"/>
        <end position="92"/>
    </location>
</feature>
<dbReference type="InterPro" id="IPR009042">
    <property type="entry name" value="RNA_pol_sigma70_r1_2"/>
</dbReference>
<evidence type="ECO:0000256" key="2">
    <source>
        <dbReference type="ARBA" id="ARBA00023015"/>
    </source>
</evidence>
<feature type="domain" description="RNA polymerase sigma-70 region 2" evidence="9">
    <location>
        <begin position="139"/>
        <end position="207"/>
    </location>
</feature>
<dbReference type="InterPro" id="IPR000943">
    <property type="entry name" value="RNA_pol_sigma70"/>
</dbReference>
<keyword evidence="5" id="KW-0804">Transcription</keyword>
<dbReference type="InterPro" id="IPR013325">
    <property type="entry name" value="RNA_pol_sigma_r2"/>
</dbReference>
<dbReference type="AlphaFoldDB" id="A0A6S9L9S0"/>
<evidence type="ECO:0000256" key="5">
    <source>
        <dbReference type="ARBA" id="ARBA00023163"/>
    </source>
</evidence>
<dbReference type="PRINTS" id="PR00046">
    <property type="entry name" value="SIGMA70FCT"/>
</dbReference>
<dbReference type="GO" id="GO:0006352">
    <property type="term" value="P:DNA-templated transcription initiation"/>
    <property type="evidence" value="ECO:0007669"/>
    <property type="project" value="InterPro"/>
</dbReference>
<feature type="domain" description="RNA polymerase sigma-70 region 3" evidence="8">
    <location>
        <begin position="219"/>
        <end position="280"/>
    </location>
</feature>
<dbReference type="Gene3D" id="1.10.601.10">
    <property type="entry name" value="RNA Polymerase Primary Sigma Factor"/>
    <property type="match status" value="1"/>
</dbReference>
<evidence type="ECO:0000259" key="10">
    <source>
        <dbReference type="Pfam" id="PF04545"/>
    </source>
</evidence>
<dbReference type="Pfam" id="PF04542">
    <property type="entry name" value="Sigma70_r2"/>
    <property type="match status" value="1"/>
</dbReference>
<evidence type="ECO:0000256" key="1">
    <source>
        <dbReference type="ARBA" id="ARBA00007788"/>
    </source>
</evidence>
<dbReference type="Pfam" id="PF00140">
    <property type="entry name" value="Sigma70_r1_2"/>
    <property type="match status" value="1"/>
</dbReference>
<evidence type="ECO:0000259" key="7">
    <source>
        <dbReference type="Pfam" id="PF00140"/>
    </source>
</evidence>
<evidence type="ECO:0000313" key="11">
    <source>
        <dbReference type="EMBL" id="CAE0621904.1"/>
    </source>
</evidence>
<protein>
    <recommendedName>
        <fullName evidence="12">RNA polymerase sigma-70 domain-containing protein</fullName>
    </recommendedName>
</protein>
<organism evidence="11">
    <name type="scientific">Heterosigma akashiwo</name>
    <name type="common">Chromophytic alga</name>
    <name type="synonym">Heterosigma carterae</name>
    <dbReference type="NCBI Taxonomy" id="2829"/>
    <lineage>
        <taxon>Eukaryota</taxon>
        <taxon>Sar</taxon>
        <taxon>Stramenopiles</taxon>
        <taxon>Ochrophyta</taxon>
        <taxon>Raphidophyceae</taxon>
        <taxon>Chattonellales</taxon>
        <taxon>Chattonellaceae</taxon>
        <taxon>Heterosigma</taxon>
    </lineage>
</organism>
<evidence type="ECO:0000256" key="3">
    <source>
        <dbReference type="ARBA" id="ARBA00023082"/>
    </source>
</evidence>
<evidence type="ECO:0000256" key="4">
    <source>
        <dbReference type="ARBA" id="ARBA00023125"/>
    </source>
</evidence>
<dbReference type="SUPFAM" id="SSF88946">
    <property type="entry name" value="Sigma2 domain of RNA polymerase sigma factors"/>
    <property type="match status" value="1"/>
</dbReference>
<dbReference type="PANTHER" id="PTHR30603">
    <property type="entry name" value="RNA POLYMERASE SIGMA FACTOR RPO"/>
    <property type="match status" value="1"/>
</dbReference>
<keyword evidence="3" id="KW-0731">Sigma factor</keyword>
<dbReference type="InterPro" id="IPR007624">
    <property type="entry name" value="RNA_pol_sigma70_r3"/>
</dbReference>
<accession>A0A6S9L9S0</accession>
<evidence type="ECO:0008006" key="12">
    <source>
        <dbReference type="Google" id="ProtNLM"/>
    </source>
</evidence>
<dbReference type="InterPro" id="IPR036388">
    <property type="entry name" value="WH-like_DNA-bd_sf"/>
</dbReference>
<feature type="signal peptide" evidence="6">
    <location>
        <begin position="1"/>
        <end position="18"/>
    </location>
</feature>
<dbReference type="NCBIfam" id="TIGR02937">
    <property type="entry name" value="sigma70-ECF"/>
    <property type="match status" value="1"/>
</dbReference>
<dbReference type="Pfam" id="PF04539">
    <property type="entry name" value="Sigma70_r3"/>
    <property type="match status" value="1"/>
</dbReference>
<name>A0A6S9L9S0_HETAK</name>
<dbReference type="InterPro" id="IPR014284">
    <property type="entry name" value="RNA_pol_sigma-70_dom"/>
</dbReference>
<keyword evidence="2" id="KW-0805">Transcription regulation</keyword>
<keyword evidence="6" id="KW-0732">Signal</keyword>
<evidence type="ECO:0000259" key="9">
    <source>
        <dbReference type="Pfam" id="PF04542"/>
    </source>
</evidence>
<gene>
    <name evidence="11" type="ORF">HAKA00212_LOCUS1014</name>
</gene>
<dbReference type="Pfam" id="PF04545">
    <property type="entry name" value="Sigma70_r4"/>
    <property type="match status" value="1"/>
</dbReference>
<dbReference type="InterPro" id="IPR007627">
    <property type="entry name" value="RNA_pol_sigma70_r2"/>
</dbReference>
<dbReference type="GO" id="GO:0016987">
    <property type="term" value="F:sigma factor activity"/>
    <property type="evidence" value="ECO:0007669"/>
    <property type="project" value="UniProtKB-KW"/>
</dbReference>
<comment type="similarity">
    <text evidence="1">Belongs to the sigma-70 factor family.</text>
</comment>
<dbReference type="InterPro" id="IPR013324">
    <property type="entry name" value="RNA_pol_sigma_r3/r4-like"/>
</dbReference>
<dbReference type="PANTHER" id="PTHR30603:SF47">
    <property type="entry name" value="RNA POLYMERASE SIGMA FACTOR SIGD, CHLOROPLASTIC"/>
    <property type="match status" value="1"/>
</dbReference>
<dbReference type="SUPFAM" id="SSF88659">
    <property type="entry name" value="Sigma3 and sigma4 domains of RNA polymerase sigma factors"/>
    <property type="match status" value="2"/>
</dbReference>
<sequence>MKNCICVTFLVSLWSSLATLGFAFAPTIHNRGSLQRESFSDRLRQSRLLGQRTWYHDNGPEFNTYVQNIFQYDLLSPAEEVILTKQIQRGVQIETAFKTLKENLGRSPTANEWTEAVGVESIETIRTQLKRAGKSKSALINANVRLVLGICKKYRYNDISFQDLVQEGTMGLNKAAEKFDPSKGFRFSTYATWWVKEAVRKALARESSTVRMPAHFWDAINLYKRTKSDLYKEHNRAPTMEEIACKCKLPLHKVELCAEHEGKATSLDGTVSVSNRKTGSQSVTQIAVAEMVADPKVVPEADAHAVDLAQGIKEILKCLPKREAEILRLRHGLADGEAWTLEAIGERYGLTRERVRQLESKAMKQLRTLNSYERLPLSVLENFNHVEEILGEKVSH</sequence>
<dbReference type="Gene3D" id="1.10.10.10">
    <property type="entry name" value="Winged helix-like DNA-binding domain superfamily/Winged helix DNA-binding domain"/>
    <property type="match status" value="2"/>
</dbReference>
<evidence type="ECO:0000256" key="6">
    <source>
        <dbReference type="SAM" id="SignalP"/>
    </source>
</evidence>
<feature type="domain" description="RNA polymerase sigma-70 region 4" evidence="10">
    <location>
        <begin position="316"/>
        <end position="367"/>
    </location>
</feature>
<dbReference type="CDD" id="cd06171">
    <property type="entry name" value="Sigma70_r4"/>
    <property type="match status" value="1"/>
</dbReference>
<evidence type="ECO:0000259" key="8">
    <source>
        <dbReference type="Pfam" id="PF04539"/>
    </source>
</evidence>
<feature type="chain" id="PRO_5030159617" description="RNA polymerase sigma-70 domain-containing protein" evidence="6">
    <location>
        <begin position="19"/>
        <end position="396"/>
    </location>
</feature>